<dbReference type="Gene3D" id="2.60.120.1140">
    <property type="entry name" value="Protein of unknown function DUF192"/>
    <property type="match status" value="1"/>
</dbReference>
<proteinExistence type="predicted"/>
<dbReference type="AlphaFoldDB" id="A0AA48KDX5"/>
<evidence type="ECO:0008006" key="3">
    <source>
        <dbReference type="Google" id="ProtNLM"/>
    </source>
</evidence>
<accession>A0AA48KDX5</accession>
<dbReference type="RefSeq" id="WP_316413561.1">
    <property type="nucleotide sequence ID" value="NZ_AP027080.1"/>
</dbReference>
<dbReference type="Proteomes" id="UP001238179">
    <property type="component" value="Chromosome"/>
</dbReference>
<gene>
    <name evidence="1" type="ORF">METEAL_40620</name>
</gene>
<dbReference type="Pfam" id="PF02643">
    <property type="entry name" value="DUF192"/>
    <property type="match status" value="1"/>
</dbReference>
<reference evidence="2" key="1">
    <citation type="journal article" date="2023" name="Int. J. Syst. Evol. Microbiol.">
        <title>Mesoterricola silvestris gen. nov., sp. nov., Mesoterricola sediminis sp. nov., Geothrix oryzae sp. nov., Geothrix edaphica sp. nov., Geothrix rubra sp. nov., and Geothrix limicola sp. nov., six novel members of Acidobacteriota isolated from soils.</title>
        <authorList>
            <person name="Itoh H."/>
            <person name="Sugisawa Y."/>
            <person name="Mise K."/>
            <person name="Xu Z."/>
            <person name="Kuniyasu M."/>
            <person name="Ushijima N."/>
            <person name="Kawano K."/>
            <person name="Kobayashi E."/>
            <person name="Shiratori Y."/>
            <person name="Masuda Y."/>
            <person name="Senoo K."/>
        </authorList>
    </citation>
    <scope>NUCLEOTIDE SEQUENCE [LARGE SCALE GENOMIC DNA]</scope>
    <source>
        <strain evidence="2">W79</strain>
    </source>
</reference>
<dbReference type="PANTHER" id="PTHR37953">
    <property type="entry name" value="UPF0127 PROTEIN MJ1496"/>
    <property type="match status" value="1"/>
</dbReference>
<evidence type="ECO:0000313" key="1">
    <source>
        <dbReference type="EMBL" id="BDU74888.1"/>
    </source>
</evidence>
<dbReference type="KEGG" id="msil:METEAL_40620"/>
<dbReference type="InterPro" id="IPR038695">
    <property type="entry name" value="Saro_0823-like_sf"/>
</dbReference>
<sequence>MTPLFLSLLLAASPVVPDGGTVVAKGQRFLAEVAHTPQEQALGLMRRQSLAKDRCMIFIYPDEGTRSIWMKNCLISLDVAWVKEDGTIVETAEAVPPCSPMRGDDCPTYGGAVLSRNFVEFPTGTLRRLGLRKGDRIGWSLALSDGSTVVGGLPVPAEGAKGAKGRKAKARRK</sequence>
<dbReference type="InterPro" id="IPR003795">
    <property type="entry name" value="DUF192"/>
</dbReference>
<keyword evidence="2" id="KW-1185">Reference proteome</keyword>
<organism evidence="1 2">
    <name type="scientific">Mesoterricola silvestris</name>
    <dbReference type="NCBI Taxonomy" id="2927979"/>
    <lineage>
        <taxon>Bacteria</taxon>
        <taxon>Pseudomonadati</taxon>
        <taxon>Acidobacteriota</taxon>
        <taxon>Holophagae</taxon>
        <taxon>Holophagales</taxon>
        <taxon>Holophagaceae</taxon>
        <taxon>Mesoterricola</taxon>
    </lineage>
</organism>
<protein>
    <recommendedName>
        <fullName evidence="3">DUF192 domain-containing protein</fullName>
    </recommendedName>
</protein>
<name>A0AA48KDX5_9BACT</name>
<dbReference type="EMBL" id="AP027080">
    <property type="protein sequence ID" value="BDU74888.1"/>
    <property type="molecule type" value="Genomic_DNA"/>
</dbReference>
<evidence type="ECO:0000313" key="2">
    <source>
        <dbReference type="Proteomes" id="UP001238179"/>
    </source>
</evidence>
<dbReference type="PANTHER" id="PTHR37953:SF1">
    <property type="entry name" value="UPF0127 PROTEIN MJ1496"/>
    <property type="match status" value="1"/>
</dbReference>